<accession>A0A6I6G838</accession>
<evidence type="ECO:0000313" key="3">
    <source>
        <dbReference type="Proteomes" id="UP000426027"/>
    </source>
</evidence>
<keyword evidence="3" id="KW-1185">Reference proteome</keyword>
<proteinExistence type="predicted"/>
<keyword evidence="1" id="KW-1133">Transmembrane helix</keyword>
<evidence type="ECO:0000313" key="2">
    <source>
        <dbReference type="EMBL" id="QGW28597.1"/>
    </source>
</evidence>
<protein>
    <recommendedName>
        <fullName evidence="4">Stationary phase survival protein SurE</fullName>
    </recommendedName>
</protein>
<keyword evidence="1" id="KW-0472">Membrane</keyword>
<feature type="transmembrane region" description="Helical" evidence="1">
    <location>
        <begin position="7"/>
        <end position="28"/>
    </location>
</feature>
<dbReference type="AlphaFoldDB" id="A0A6I6G838"/>
<sequence length="97" mass="11160">MLTKDNFKLGLILGFLLPFVGVVIYYYWKIYPNEFSTFLEYLTTEKRLLSSLTVVCLLLNVGLFTAYINTHRDKTAKGVFAITLVYAITSLMIKFFA</sequence>
<dbReference type="EMBL" id="CP046566">
    <property type="protein sequence ID" value="QGW28597.1"/>
    <property type="molecule type" value="Genomic_DNA"/>
</dbReference>
<evidence type="ECO:0000256" key="1">
    <source>
        <dbReference type="SAM" id="Phobius"/>
    </source>
</evidence>
<dbReference type="KEGG" id="fls:GLV81_11240"/>
<gene>
    <name evidence="2" type="ORF">GLV81_11240</name>
</gene>
<dbReference type="Proteomes" id="UP000426027">
    <property type="component" value="Chromosome"/>
</dbReference>
<name>A0A6I6G838_9BACT</name>
<keyword evidence="1" id="KW-0812">Transmembrane</keyword>
<organism evidence="2 3">
    <name type="scientific">Phnomibacter ginsenosidimutans</name>
    <dbReference type="NCBI Taxonomy" id="2676868"/>
    <lineage>
        <taxon>Bacteria</taxon>
        <taxon>Pseudomonadati</taxon>
        <taxon>Bacteroidota</taxon>
        <taxon>Chitinophagia</taxon>
        <taxon>Chitinophagales</taxon>
        <taxon>Chitinophagaceae</taxon>
        <taxon>Phnomibacter</taxon>
    </lineage>
</organism>
<evidence type="ECO:0008006" key="4">
    <source>
        <dbReference type="Google" id="ProtNLM"/>
    </source>
</evidence>
<feature type="transmembrane region" description="Helical" evidence="1">
    <location>
        <begin position="48"/>
        <end position="67"/>
    </location>
</feature>
<reference evidence="2 3" key="1">
    <citation type="submission" date="2019-11" db="EMBL/GenBank/DDBJ databases">
        <authorList>
            <person name="Im W.T."/>
        </authorList>
    </citation>
    <scope>NUCLEOTIDE SEQUENCE [LARGE SCALE GENOMIC DNA]</scope>
    <source>
        <strain evidence="2 3">SB-02</strain>
    </source>
</reference>
<feature type="transmembrane region" description="Helical" evidence="1">
    <location>
        <begin position="79"/>
        <end position="96"/>
    </location>
</feature>